<dbReference type="AlphaFoldDB" id="A0A9P4QAE0"/>
<proteinExistence type="inferred from homology"/>
<gene>
    <name evidence="3" type="ORF">K431DRAFT_221498</name>
</gene>
<keyword evidence="4" id="KW-1185">Reference proteome</keyword>
<dbReference type="OrthoDB" id="5593818at2759"/>
<reference evidence="3" key="1">
    <citation type="journal article" date="2020" name="Stud. Mycol.">
        <title>101 Dothideomycetes genomes: a test case for predicting lifestyles and emergence of pathogens.</title>
        <authorList>
            <person name="Haridas S."/>
            <person name="Albert R."/>
            <person name="Binder M."/>
            <person name="Bloem J."/>
            <person name="Labutti K."/>
            <person name="Salamov A."/>
            <person name="Andreopoulos B."/>
            <person name="Baker S."/>
            <person name="Barry K."/>
            <person name="Bills G."/>
            <person name="Bluhm B."/>
            <person name="Cannon C."/>
            <person name="Castanera R."/>
            <person name="Culley D."/>
            <person name="Daum C."/>
            <person name="Ezra D."/>
            <person name="Gonzalez J."/>
            <person name="Henrissat B."/>
            <person name="Kuo A."/>
            <person name="Liang C."/>
            <person name="Lipzen A."/>
            <person name="Lutzoni F."/>
            <person name="Magnuson J."/>
            <person name="Mondo S."/>
            <person name="Nolan M."/>
            <person name="Ohm R."/>
            <person name="Pangilinan J."/>
            <person name="Park H.-J."/>
            <person name="Ramirez L."/>
            <person name="Alfaro M."/>
            <person name="Sun H."/>
            <person name="Tritt A."/>
            <person name="Yoshinaga Y."/>
            <person name="Zwiers L.-H."/>
            <person name="Turgeon B."/>
            <person name="Goodwin S."/>
            <person name="Spatafora J."/>
            <person name="Crous P."/>
            <person name="Grigoriev I."/>
        </authorList>
    </citation>
    <scope>NUCLEOTIDE SEQUENCE</scope>
    <source>
        <strain evidence="3">CBS 116435</strain>
    </source>
</reference>
<dbReference type="InterPro" id="IPR016805">
    <property type="entry name" value="MIX23_fungal"/>
</dbReference>
<evidence type="ECO:0000256" key="2">
    <source>
        <dbReference type="SAM" id="MobiDB-lite"/>
    </source>
</evidence>
<dbReference type="PANTHER" id="PTHR31905">
    <property type="entry name" value="COILED-COIL DOMAIN-CONTAINING PROTEIN 58"/>
    <property type="match status" value="1"/>
</dbReference>
<protein>
    <recommendedName>
        <fullName evidence="5">Caffeine-induced death protein Cid2</fullName>
    </recommendedName>
</protein>
<dbReference type="PANTHER" id="PTHR31905:SF2">
    <property type="entry name" value="PROTEIN MIX23"/>
    <property type="match status" value="1"/>
</dbReference>
<accession>A0A9P4QAE0</accession>
<evidence type="ECO:0000313" key="3">
    <source>
        <dbReference type="EMBL" id="KAF2722754.1"/>
    </source>
</evidence>
<dbReference type="EMBL" id="MU003780">
    <property type="protein sequence ID" value="KAF2722754.1"/>
    <property type="molecule type" value="Genomic_DNA"/>
</dbReference>
<comment type="similarity">
    <text evidence="1">Belongs to the MIX23 family.</text>
</comment>
<evidence type="ECO:0008006" key="5">
    <source>
        <dbReference type="Google" id="ProtNLM"/>
    </source>
</evidence>
<organism evidence="3 4">
    <name type="scientific">Polychaeton citri CBS 116435</name>
    <dbReference type="NCBI Taxonomy" id="1314669"/>
    <lineage>
        <taxon>Eukaryota</taxon>
        <taxon>Fungi</taxon>
        <taxon>Dikarya</taxon>
        <taxon>Ascomycota</taxon>
        <taxon>Pezizomycotina</taxon>
        <taxon>Dothideomycetes</taxon>
        <taxon>Dothideomycetidae</taxon>
        <taxon>Capnodiales</taxon>
        <taxon>Capnodiaceae</taxon>
        <taxon>Polychaeton</taxon>
    </lineage>
</organism>
<dbReference type="Proteomes" id="UP000799441">
    <property type="component" value="Unassembled WGS sequence"/>
</dbReference>
<dbReference type="InterPro" id="IPR019171">
    <property type="entry name" value="MIX23"/>
</dbReference>
<feature type="compositionally biased region" description="Polar residues" evidence="2">
    <location>
        <begin position="44"/>
        <end position="60"/>
    </location>
</feature>
<comment type="caution">
    <text evidence="3">The sequence shown here is derived from an EMBL/GenBank/DDBJ whole genome shotgun (WGS) entry which is preliminary data.</text>
</comment>
<name>A0A9P4QAE0_9PEZI</name>
<sequence length="202" mass="22857">MSGIPEQPSFTPQFCFNQTALRDFLRTSRSLIDDTISQNLNALLTPASQPFDPSSTSSRQPRPLGRHTPISPTACSAFKSRTLFPSWQARSDVLNYCAGVATSPDPDDPQHVLREEEDMRARERLIDERLDPYSSRYFPREARTESLAQLIRNERMVEGIIRSRTWGMVGERCGDDGSSDWDQAFDRWRKETVKGGREGASG</sequence>
<dbReference type="PIRSF" id="PIRSF022603">
    <property type="entry name" value="UCP022603"/>
    <property type="match status" value="1"/>
</dbReference>
<dbReference type="GO" id="GO:0005758">
    <property type="term" value="C:mitochondrial intermembrane space"/>
    <property type="evidence" value="ECO:0007669"/>
    <property type="project" value="InterPro"/>
</dbReference>
<dbReference type="Pfam" id="PF09774">
    <property type="entry name" value="MIX23"/>
    <property type="match status" value="1"/>
</dbReference>
<feature type="region of interest" description="Disordered" evidence="2">
    <location>
        <begin position="44"/>
        <end position="72"/>
    </location>
</feature>
<evidence type="ECO:0000256" key="1">
    <source>
        <dbReference type="ARBA" id="ARBA00024204"/>
    </source>
</evidence>
<evidence type="ECO:0000313" key="4">
    <source>
        <dbReference type="Proteomes" id="UP000799441"/>
    </source>
</evidence>